<dbReference type="Proteomes" id="UP001230188">
    <property type="component" value="Unassembled WGS sequence"/>
</dbReference>
<dbReference type="Pfam" id="PF03407">
    <property type="entry name" value="Nucleotid_trans"/>
    <property type="match status" value="1"/>
</dbReference>
<evidence type="ECO:0000259" key="1">
    <source>
        <dbReference type="Pfam" id="PF03407"/>
    </source>
</evidence>
<feature type="domain" description="Nucleotide-diphospho-sugar transferase" evidence="1">
    <location>
        <begin position="37"/>
        <end position="215"/>
    </location>
</feature>
<comment type="caution">
    <text evidence="2">The sequence shown here is derived from an EMBL/GenBank/DDBJ whole genome shotgun (WGS) entry which is preliminary data.</text>
</comment>
<dbReference type="InterPro" id="IPR052636">
    <property type="entry name" value="UDP-D-xylose:L-fucose_XylT"/>
</dbReference>
<reference evidence="2" key="1">
    <citation type="submission" date="2023-01" db="EMBL/GenBank/DDBJ databases">
        <title>Metagenome sequencing of chrysophaentin producing Chrysophaeum taylorii.</title>
        <authorList>
            <person name="Davison J."/>
            <person name="Bewley C."/>
        </authorList>
    </citation>
    <scope>NUCLEOTIDE SEQUENCE</scope>
    <source>
        <strain evidence="2">NIES-1699</strain>
    </source>
</reference>
<evidence type="ECO:0000313" key="2">
    <source>
        <dbReference type="EMBL" id="KAJ8601849.1"/>
    </source>
</evidence>
<sequence length="267" mass="29900">MITPSVVVVVACSAHYTDFFENWLAWVSRLDTDEMGFVAIAEDVEAYGYLRRRFEVPGGYRRVVRAAAGGAAPPLKGALGFESAGFATLMSRRAAHLAAQLAQLAEAWESSQDARLIFSDLDVLWIRDPRPWLERRTTYSSGRPCDAWAQTQHRERGLLNPGFLALAPTPGAAALLREWERRLRERPQRNLPVFNEAIRALKGTVHVCALAPDLFLSAKRSFRRANWMPLADRRAARMRMLASAVGNHARSTQVVAHANWIDGHDVR</sequence>
<organism evidence="2 3">
    <name type="scientific">Chrysophaeum taylorii</name>
    <dbReference type="NCBI Taxonomy" id="2483200"/>
    <lineage>
        <taxon>Eukaryota</taxon>
        <taxon>Sar</taxon>
        <taxon>Stramenopiles</taxon>
        <taxon>Ochrophyta</taxon>
        <taxon>Pelagophyceae</taxon>
        <taxon>Pelagomonadales</taxon>
        <taxon>Pelagomonadaceae</taxon>
        <taxon>Chrysophaeum</taxon>
    </lineage>
</organism>
<protein>
    <recommendedName>
        <fullName evidence="1">Nucleotide-diphospho-sugar transferase domain-containing protein</fullName>
    </recommendedName>
</protein>
<keyword evidence="3" id="KW-1185">Reference proteome</keyword>
<dbReference type="GO" id="GO:0016757">
    <property type="term" value="F:glycosyltransferase activity"/>
    <property type="evidence" value="ECO:0007669"/>
    <property type="project" value="TreeGrafter"/>
</dbReference>
<dbReference type="PANTHER" id="PTHR47032:SF1">
    <property type="entry name" value="UDP-D-XYLOSE:L-FUCOSE ALPHA-1,3-D-XYLOSYLTRANSFERASE-RELATED"/>
    <property type="match status" value="1"/>
</dbReference>
<evidence type="ECO:0000313" key="3">
    <source>
        <dbReference type="Proteomes" id="UP001230188"/>
    </source>
</evidence>
<accession>A0AAD7UE09</accession>
<dbReference type="EMBL" id="JAQMWT010000398">
    <property type="protein sequence ID" value="KAJ8601849.1"/>
    <property type="molecule type" value="Genomic_DNA"/>
</dbReference>
<dbReference type="InterPro" id="IPR005069">
    <property type="entry name" value="Nucl-diP-sugar_transferase"/>
</dbReference>
<gene>
    <name evidence="2" type="ORF">CTAYLR_002652</name>
</gene>
<proteinExistence type="predicted"/>
<dbReference type="PANTHER" id="PTHR47032">
    <property type="entry name" value="UDP-D-XYLOSE:L-FUCOSE ALPHA-1,3-D-XYLOSYLTRANSFERASE-RELATED"/>
    <property type="match status" value="1"/>
</dbReference>
<name>A0AAD7UE09_9STRA</name>
<dbReference type="GO" id="GO:0005794">
    <property type="term" value="C:Golgi apparatus"/>
    <property type="evidence" value="ECO:0007669"/>
    <property type="project" value="TreeGrafter"/>
</dbReference>
<dbReference type="AlphaFoldDB" id="A0AAD7UE09"/>